<organism evidence="3">
    <name type="scientific">Oceaniferula spumae</name>
    <dbReference type="NCBI Taxonomy" id="2979115"/>
    <lineage>
        <taxon>Bacteria</taxon>
        <taxon>Pseudomonadati</taxon>
        <taxon>Verrucomicrobiota</taxon>
        <taxon>Verrucomicrobiia</taxon>
        <taxon>Verrucomicrobiales</taxon>
        <taxon>Verrucomicrobiaceae</taxon>
        <taxon>Oceaniferula</taxon>
    </lineage>
</organism>
<sequence length="330" mass="37004">MLADNEKAALNVESRHGDLGTPNAPKRRRRRRSRKPEPKKSVAPLVLGGGVIMLLVCSLAFYKFYLKERLFSAGKQGKVSATQPLQVQETPAYVINFVQAPAQDESRKVAELFTNAVESDKRLKWARNPDLVKPRLHEYAVQAVNAVPDRLVAVGSAKNSEFGFQCFMAYFTTGSPRPICVVATEDGPKVDWDCYARYGTASWELLLNNSVKSAEMRVLAVASDYYNYEFRDESKWQCYRIMSPDLDEEIYGYVARDSAAAGVLSKITIWNKSSPMRVILKLTSGPDSLKRRQLRIKNAIAIGWVKGDLSAETTDSSPTVHEFEKELKTP</sequence>
<dbReference type="KEGG" id="osu:NT6N_27090"/>
<feature type="compositionally biased region" description="Basic and acidic residues" evidence="1">
    <location>
        <begin position="321"/>
        <end position="330"/>
    </location>
</feature>
<protein>
    <recommendedName>
        <fullName evidence="4">Methanolan biosynthesis EpsI domain-containing protein</fullName>
    </recommendedName>
</protein>
<gene>
    <name evidence="3" type="ORF">NT6N_27090</name>
</gene>
<evidence type="ECO:0008006" key="4">
    <source>
        <dbReference type="Google" id="ProtNLM"/>
    </source>
</evidence>
<feature type="region of interest" description="Disordered" evidence="1">
    <location>
        <begin position="1"/>
        <end position="41"/>
    </location>
</feature>
<feature type="compositionally biased region" description="Basic and acidic residues" evidence="1">
    <location>
        <begin position="1"/>
        <end position="18"/>
    </location>
</feature>
<feature type="transmembrane region" description="Helical" evidence="2">
    <location>
        <begin position="42"/>
        <end position="62"/>
    </location>
</feature>
<keyword evidence="2" id="KW-1133">Transmembrane helix</keyword>
<name>A0AAT9FP43_9BACT</name>
<feature type="region of interest" description="Disordered" evidence="1">
    <location>
        <begin position="311"/>
        <end position="330"/>
    </location>
</feature>
<feature type="compositionally biased region" description="Basic residues" evidence="1">
    <location>
        <begin position="25"/>
        <end position="34"/>
    </location>
</feature>
<dbReference type="EMBL" id="AP026866">
    <property type="protein sequence ID" value="BDS07669.1"/>
    <property type="molecule type" value="Genomic_DNA"/>
</dbReference>
<keyword evidence="2" id="KW-0812">Transmembrane</keyword>
<evidence type="ECO:0000313" key="3">
    <source>
        <dbReference type="EMBL" id="BDS07669.1"/>
    </source>
</evidence>
<reference evidence="3" key="1">
    <citation type="submission" date="2024-07" db="EMBL/GenBank/DDBJ databases">
        <title>Complete genome sequence of Verrucomicrobiaceae bacterium NT6N.</title>
        <authorList>
            <person name="Huang C."/>
            <person name="Takami H."/>
            <person name="Hamasaki K."/>
        </authorList>
    </citation>
    <scope>NUCLEOTIDE SEQUENCE</scope>
    <source>
        <strain evidence="3">NT6N</strain>
    </source>
</reference>
<accession>A0AAT9FP43</accession>
<evidence type="ECO:0000256" key="1">
    <source>
        <dbReference type="SAM" id="MobiDB-lite"/>
    </source>
</evidence>
<proteinExistence type="predicted"/>
<dbReference type="AlphaFoldDB" id="A0AAT9FP43"/>
<evidence type="ECO:0000256" key="2">
    <source>
        <dbReference type="SAM" id="Phobius"/>
    </source>
</evidence>
<keyword evidence="2" id="KW-0472">Membrane</keyword>